<accession>A0AAN6SZT2</accession>
<dbReference type="PANTHER" id="PTHR42791:SF2">
    <property type="entry name" value="N-ACETYLTRANSFERASE DOMAIN-CONTAINING PROTEIN"/>
    <property type="match status" value="1"/>
</dbReference>
<feature type="region of interest" description="Disordered" evidence="1">
    <location>
        <begin position="125"/>
        <end position="150"/>
    </location>
</feature>
<evidence type="ECO:0000313" key="3">
    <source>
        <dbReference type="Proteomes" id="UP001305647"/>
    </source>
</evidence>
<organism evidence="2 3">
    <name type="scientific">Parathielavia hyrcaniae</name>
    <dbReference type="NCBI Taxonomy" id="113614"/>
    <lineage>
        <taxon>Eukaryota</taxon>
        <taxon>Fungi</taxon>
        <taxon>Dikarya</taxon>
        <taxon>Ascomycota</taxon>
        <taxon>Pezizomycotina</taxon>
        <taxon>Sordariomycetes</taxon>
        <taxon>Sordariomycetidae</taxon>
        <taxon>Sordariales</taxon>
        <taxon>Chaetomiaceae</taxon>
        <taxon>Parathielavia</taxon>
    </lineage>
</organism>
<dbReference type="Proteomes" id="UP001305647">
    <property type="component" value="Unassembled WGS sequence"/>
</dbReference>
<evidence type="ECO:0000256" key="1">
    <source>
        <dbReference type="SAM" id="MobiDB-lite"/>
    </source>
</evidence>
<dbReference type="Gene3D" id="3.40.630.30">
    <property type="match status" value="1"/>
</dbReference>
<dbReference type="EMBL" id="MU863648">
    <property type="protein sequence ID" value="KAK4099508.1"/>
    <property type="molecule type" value="Genomic_DNA"/>
</dbReference>
<dbReference type="GO" id="GO:0016747">
    <property type="term" value="F:acyltransferase activity, transferring groups other than amino-acyl groups"/>
    <property type="evidence" value="ECO:0007669"/>
    <property type="project" value="InterPro"/>
</dbReference>
<dbReference type="InterPro" id="IPR016181">
    <property type="entry name" value="Acyl_CoA_acyltransferase"/>
</dbReference>
<dbReference type="AlphaFoldDB" id="A0AAN6SZT2"/>
<evidence type="ECO:0000313" key="2">
    <source>
        <dbReference type="EMBL" id="KAK4099508.1"/>
    </source>
</evidence>
<name>A0AAN6SZT2_9PEZI</name>
<gene>
    <name evidence="2" type="ORF">N658DRAFT_498211</name>
</gene>
<dbReference type="PANTHER" id="PTHR42791">
    <property type="entry name" value="GNAT FAMILY ACETYLTRANSFERASE"/>
    <property type="match status" value="1"/>
</dbReference>
<reference evidence="2" key="1">
    <citation type="journal article" date="2023" name="Mol. Phylogenet. Evol.">
        <title>Genome-scale phylogeny and comparative genomics of the fungal order Sordariales.</title>
        <authorList>
            <person name="Hensen N."/>
            <person name="Bonometti L."/>
            <person name="Westerberg I."/>
            <person name="Brannstrom I.O."/>
            <person name="Guillou S."/>
            <person name="Cros-Aarteil S."/>
            <person name="Calhoun S."/>
            <person name="Haridas S."/>
            <person name="Kuo A."/>
            <person name="Mondo S."/>
            <person name="Pangilinan J."/>
            <person name="Riley R."/>
            <person name="LaButti K."/>
            <person name="Andreopoulos B."/>
            <person name="Lipzen A."/>
            <person name="Chen C."/>
            <person name="Yan M."/>
            <person name="Daum C."/>
            <person name="Ng V."/>
            <person name="Clum A."/>
            <person name="Steindorff A."/>
            <person name="Ohm R.A."/>
            <person name="Martin F."/>
            <person name="Silar P."/>
            <person name="Natvig D.O."/>
            <person name="Lalanne C."/>
            <person name="Gautier V."/>
            <person name="Ament-Velasquez S.L."/>
            <person name="Kruys A."/>
            <person name="Hutchinson M.I."/>
            <person name="Powell A.J."/>
            <person name="Barry K."/>
            <person name="Miller A.N."/>
            <person name="Grigoriev I.V."/>
            <person name="Debuchy R."/>
            <person name="Gladieux P."/>
            <person name="Hiltunen Thoren M."/>
            <person name="Johannesson H."/>
        </authorList>
    </citation>
    <scope>NUCLEOTIDE SEQUENCE</scope>
    <source>
        <strain evidence="2">CBS 757.83</strain>
    </source>
</reference>
<dbReference type="SUPFAM" id="SSF55729">
    <property type="entry name" value="Acyl-CoA N-acyltransferases (Nat)"/>
    <property type="match status" value="1"/>
</dbReference>
<sequence length="260" mass="27241">MPFTLRPGTQADVPLCGAIAQAAFAPSLLIQSISPGMTADQALAFWSSVAQSAMDDLNAHLVVAEDEDADTSPSSASPGTSVVGFAKWVFVPGSEVEGEVEGRGGGGGGRGPLPSLLTSVTATAMATRGGGDGDDDGGGDDDAGKGGEGGDVLGMVEKAEMAREYFLRQHERHERHMGGRRHWYLELISTKGAVKGSGAGRRLVQWGLDKADEDGDVAYLEASPEGKGLFERFGFRVVEKLEYADGAYVECCMIRGRKGE</sequence>
<proteinExistence type="predicted"/>
<comment type="caution">
    <text evidence="2">The sequence shown here is derived from an EMBL/GenBank/DDBJ whole genome shotgun (WGS) entry which is preliminary data.</text>
</comment>
<protein>
    <recommendedName>
        <fullName evidence="4">N-acetyltransferase domain-containing protein</fullName>
    </recommendedName>
</protein>
<keyword evidence="3" id="KW-1185">Reference proteome</keyword>
<dbReference type="InterPro" id="IPR052523">
    <property type="entry name" value="Trichothecene_AcTrans"/>
</dbReference>
<evidence type="ECO:0008006" key="4">
    <source>
        <dbReference type="Google" id="ProtNLM"/>
    </source>
</evidence>
<feature type="compositionally biased region" description="Acidic residues" evidence="1">
    <location>
        <begin position="132"/>
        <end position="141"/>
    </location>
</feature>
<reference evidence="2" key="2">
    <citation type="submission" date="2023-05" db="EMBL/GenBank/DDBJ databases">
        <authorList>
            <consortium name="Lawrence Berkeley National Laboratory"/>
            <person name="Steindorff A."/>
            <person name="Hensen N."/>
            <person name="Bonometti L."/>
            <person name="Westerberg I."/>
            <person name="Brannstrom I.O."/>
            <person name="Guillou S."/>
            <person name="Cros-Aarteil S."/>
            <person name="Calhoun S."/>
            <person name="Haridas S."/>
            <person name="Kuo A."/>
            <person name="Mondo S."/>
            <person name="Pangilinan J."/>
            <person name="Riley R."/>
            <person name="Labutti K."/>
            <person name="Andreopoulos B."/>
            <person name="Lipzen A."/>
            <person name="Chen C."/>
            <person name="Yanf M."/>
            <person name="Daum C."/>
            <person name="Ng V."/>
            <person name="Clum A."/>
            <person name="Ohm R."/>
            <person name="Martin F."/>
            <person name="Silar P."/>
            <person name="Natvig D."/>
            <person name="Lalanne C."/>
            <person name="Gautier V."/>
            <person name="Ament-Velasquez S.L."/>
            <person name="Kruys A."/>
            <person name="Hutchinson M.I."/>
            <person name="Powell A.J."/>
            <person name="Barry K."/>
            <person name="Miller A.N."/>
            <person name="Grigoriev I.V."/>
            <person name="Debuchy R."/>
            <person name="Gladieux P."/>
            <person name="Thoren M.H."/>
            <person name="Johannesson H."/>
        </authorList>
    </citation>
    <scope>NUCLEOTIDE SEQUENCE</scope>
    <source>
        <strain evidence="2">CBS 757.83</strain>
    </source>
</reference>